<dbReference type="OrthoDB" id="1489647at2"/>
<proteinExistence type="predicted"/>
<dbReference type="PROSITE" id="PS51257">
    <property type="entry name" value="PROKAR_LIPOPROTEIN"/>
    <property type="match status" value="1"/>
</dbReference>
<feature type="signal peptide" evidence="1">
    <location>
        <begin position="1"/>
        <end position="21"/>
    </location>
</feature>
<gene>
    <name evidence="2" type="ORF">SAMN05444372_101349</name>
</gene>
<organism evidence="2 3">
    <name type="scientific">Flavobacterium micromati</name>
    <dbReference type="NCBI Taxonomy" id="229205"/>
    <lineage>
        <taxon>Bacteria</taxon>
        <taxon>Pseudomonadati</taxon>
        <taxon>Bacteroidota</taxon>
        <taxon>Flavobacteriia</taxon>
        <taxon>Flavobacteriales</taxon>
        <taxon>Flavobacteriaceae</taxon>
        <taxon>Flavobacterium</taxon>
    </lineage>
</organism>
<dbReference type="RefSeq" id="WP_073016549.1">
    <property type="nucleotide sequence ID" value="NZ_FQWF01000001.1"/>
</dbReference>
<feature type="chain" id="PRO_5012070201" evidence="1">
    <location>
        <begin position="22"/>
        <end position="99"/>
    </location>
</feature>
<keyword evidence="3" id="KW-1185">Reference proteome</keyword>
<dbReference type="AlphaFoldDB" id="A0A1M5FXQ5"/>
<evidence type="ECO:0000256" key="1">
    <source>
        <dbReference type="SAM" id="SignalP"/>
    </source>
</evidence>
<keyword evidence="1" id="KW-0732">Signal</keyword>
<evidence type="ECO:0000313" key="2">
    <source>
        <dbReference type="EMBL" id="SHF96243.1"/>
    </source>
</evidence>
<name>A0A1M5FXQ5_9FLAO</name>
<protein>
    <submittedName>
        <fullName evidence="2">Uncharacterized protein</fullName>
    </submittedName>
</protein>
<accession>A0A1M5FXQ5</accession>
<evidence type="ECO:0000313" key="3">
    <source>
        <dbReference type="Proteomes" id="UP000184020"/>
    </source>
</evidence>
<sequence length="99" mass="11278">MTKKYKMIALGLFLATVVSSCSDHEPNSEDNTISREQKGVATQLGRKLENPYSVKNMKKALENLKKSKLGAKMATEDLEIITTHCMFNFLQKRSKKWII</sequence>
<reference evidence="3" key="1">
    <citation type="submission" date="2016-11" db="EMBL/GenBank/DDBJ databases">
        <authorList>
            <person name="Varghese N."/>
            <person name="Submissions S."/>
        </authorList>
    </citation>
    <scope>NUCLEOTIDE SEQUENCE [LARGE SCALE GENOMIC DNA]</scope>
    <source>
        <strain evidence="3">DSM 17659</strain>
    </source>
</reference>
<dbReference type="EMBL" id="FQWF01000001">
    <property type="protein sequence ID" value="SHF96243.1"/>
    <property type="molecule type" value="Genomic_DNA"/>
</dbReference>
<dbReference type="Proteomes" id="UP000184020">
    <property type="component" value="Unassembled WGS sequence"/>
</dbReference>
<dbReference type="STRING" id="229205.SAMN05444372_101349"/>